<dbReference type="InterPro" id="IPR002110">
    <property type="entry name" value="Ankyrin_rpt"/>
</dbReference>
<feature type="repeat" description="ANK" evidence="3">
    <location>
        <begin position="60"/>
        <end position="92"/>
    </location>
</feature>
<keyword evidence="1" id="KW-0677">Repeat</keyword>
<dbReference type="PROSITE" id="PS50297">
    <property type="entry name" value="ANK_REP_REGION"/>
    <property type="match status" value="5"/>
</dbReference>
<dbReference type="SMART" id="SM00248">
    <property type="entry name" value="ANK"/>
    <property type="match status" value="9"/>
</dbReference>
<feature type="repeat" description="ANK" evidence="3">
    <location>
        <begin position="27"/>
        <end position="59"/>
    </location>
</feature>
<sequence>AIKDSDMNILKFLISRGANIDHAEPPNGMTPLLGVAWRGNLEVVDLLITSGCNIRAQVTTGNYALHQAAHQGHSAVVEKLVQAGLPVDIRGSTNYTPLFYTISPRFPDTMATLLRLGADPNAKCGSGFAVLHHAAENGFPDTLELLLKYGADPNVVDPSKRTPLQAAAQFAQEATFRLLLEANTNVNNLHMHGWNVLHHAAFGGSVSIGKLLISNTSLKEVRDSLGMTPFLIAAQQGSASFLRFLLEEGVDRNARTNEGENAIIKVAQGKEAKHVEAAKMLLELRYLPFDVNSTKTSGHTPLMLAAEMGHAAMVQLLLKHGAS</sequence>
<name>A0A6A6DCK6_9PEZI</name>
<dbReference type="PANTHER" id="PTHR24198:SF165">
    <property type="entry name" value="ANKYRIN REPEAT-CONTAINING PROTEIN-RELATED"/>
    <property type="match status" value="1"/>
</dbReference>
<evidence type="ECO:0000256" key="2">
    <source>
        <dbReference type="ARBA" id="ARBA00023043"/>
    </source>
</evidence>
<keyword evidence="5" id="KW-1185">Reference proteome</keyword>
<dbReference type="EMBL" id="ML994691">
    <property type="protein sequence ID" value="KAF2177254.1"/>
    <property type="molecule type" value="Genomic_DNA"/>
</dbReference>
<feature type="non-terminal residue" evidence="4">
    <location>
        <position position="1"/>
    </location>
</feature>
<dbReference type="Pfam" id="PF12796">
    <property type="entry name" value="Ank_2"/>
    <property type="match status" value="3"/>
</dbReference>
<dbReference type="Proteomes" id="UP000800200">
    <property type="component" value="Unassembled WGS sequence"/>
</dbReference>
<accession>A0A6A6DCK6</accession>
<protein>
    <submittedName>
        <fullName evidence="4">Ankyrin</fullName>
    </submittedName>
</protein>
<evidence type="ECO:0000256" key="1">
    <source>
        <dbReference type="ARBA" id="ARBA00022737"/>
    </source>
</evidence>
<keyword evidence="2 3" id="KW-0040">ANK repeat</keyword>
<dbReference type="PRINTS" id="PR01415">
    <property type="entry name" value="ANKYRIN"/>
</dbReference>
<evidence type="ECO:0000256" key="3">
    <source>
        <dbReference type="PROSITE-ProRule" id="PRU00023"/>
    </source>
</evidence>
<feature type="repeat" description="ANK" evidence="3">
    <location>
        <begin position="297"/>
        <end position="323"/>
    </location>
</feature>
<dbReference type="SUPFAM" id="SSF48403">
    <property type="entry name" value="Ankyrin repeat"/>
    <property type="match status" value="1"/>
</dbReference>
<feature type="repeat" description="ANK" evidence="3">
    <location>
        <begin position="1"/>
        <end position="25"/>
    </location>
</feature>
<dbReference type="Gene3D" id="1.25.40.20">
    <property type="entry name" value="Ankyrin repeat-containing domain"/>
    <property type="match status" value="1"/>
</dbReference>
<dbReference type="PANTHER" id="PTHR24198">
    <property type="entry name" value="ANKYRIN REPEAT AND PROTEIN KINASE DOMAIN-CONTAINING PROTEIN"/>
    <property type="match status" value="1"/>
</dbReference>
<gene>
    <name evidence="4" type="ORF">K469DRAFT_539382</name>
</gene>
<dbReference type="PROSITE" id="PS50088">
    <property type="entry name" value="ANK_REPEAT"/>
    <property type="match status" value="6"/>
</dbReference>
<feature type="repeat" description="ANK" evidence="3">
    <location>
        <begin position="225"/>
        <end position="257"/>
    </location>
</feature>
<organism evidence="4 5">
    <name type="scientific">Zopfia rhizophila CBS 207.26</name>
    <dbReference type="NCBI Taxonomy" id="1314779"/>
    <lineage>
        <taxon>Eukaryota</taxon>
        <taxon>Fungi</taxon>
        <taxon>Dikarya</taxon>
        <taxon>Ascomycota</taxon>
        <taxon>Pezizomycotina</taxon>
        <taxon>Dothideomycetes</taxon>
        <taxon>Dothideomycetes incertae sedis</taxon>
        <taxon>Zopfiaceae</taxon>
        <taxon>Zopfia</taxon>
    </lineage>
</organism>
<dbReference type="InterPro" id="IPR036770">
    <property type="entry name" value="Ankyrin_rpt-contain_sf"/>
</dbReference>
<evidence type="ECO:0000313" key="5">
    <source>
        <dbReference type="Proteomes" id="UP000800200"/>
    </source>
</evidence>
<dbReference type="AlphaFoldDB" id="A0A6A6DCK6"/>
<dbReference type="OrthoDB" id="539213at2759"/>
<feature type="non-terminal residue" evidence="4">
    <location>
        <position position="323"/>
    </location>
</feature>
<evidence type="ECO:0000313" key="4">
    <source>
        <dbReference type="EMBL" id="KAF2177254.1"/>
    </source>
</evidence>
<proteinExistence type="predicted"/>
<feature type="repeat" description="ANK" evidence="3">
    <location>
        <begin position="126"/>
        <end position="158"/>
    </location>
</feature>
<reference evidence="4" key="1">
    <citation type="journal article" date="2020" name="Stud. Mycol.">
        <title>101 Dothideomycetes genomes: a test case for predicting lifestyles and emergence of pathogens.</title>
        <authorList>
            <person name="Haridas S."/>
            <person name="Albert R."/>
            <person name="Binder M."/>
            <person name="Bloem J."/>
            <person name="Labutti K."/>
            <person name="Salamov A."/>
            <person name="Andreopoulos B."/>
            <person name="Baker S."/>
            <person name="Barry K."/>
            <person name="Bills G."/>
            <person name="Bluhm B."/>
            <person name="Cannon C."/>
            <person name="Castanera R."/>
            <person name="Culley D."/>
            <person name="Daum C."/>
            <person name="Ezra D."/>
            <person name="Gonzalez J."/>
            <person name="Henrissat B."/>
            <person name="Kuo A."/>
            <person name="Liang C."/>
            <person name="Lipzen A."/>
            <person name="Lutzoni F."/>
            <person name="Magnuson J."/>
            <person name="Mondo S."/>
            <person name="Nolan M."/>
            <person name="Ohm R."/>
            <person name="Pangilinan J."/>
            <person name="Park H.-J."/>
            <person name="Ramirez L."/>
            <person name="Alfaro M."/>
            <person name="Sun H."/>
            <person name="Tritt A."/>
            <person name="Yoshinaga Y."/>
            <person name="Zwiers L.-H."/>
            <person name="Turgeon B."/>
            <person name="Goodwin S."/>
            <person name="Spatafora J."/>
            <person name="Crous P."/>
            <person name="Grigoriev I."/>
        </authorList>
    </citation>
    <scope>NUCLEOTIDE SEQUENCE</scope>
    <source>
        <strain evidence="4">CBS 207.26</strain>
    </source>
</reference>